<keyword evidence="2" id="KW-1185">Reference proteome</keyword>
<sequence length="693" mass="76745">MSVTLELLSAIFLFSITHFFIKYYFLSSLPRPKLPPGPGGWPVVGCLPRLGTMPHVALAQLAKKHGPVMYLKMGSCDMVVASSPGAARAFLETLDHNFSNRPPGAGATHIAYGAQDFVFADIGPRWNLFRKLSNLHMLGAQSYKDWALIREKELGHVIQDMFRLSRKGQPVVVPEMLLCAMANLIGQKSISRRVFATQGSESNEFKYMVVELMRLAGLFNIGDFIPSIAWLDLQGIEGKMKSLHKQFDGLLTKMIEEHSLTAHEREGNPDFLDIVMANREVSDGSELTMTNIKALLLSRPSSFDSLHDALKVNGADISLCCDSSKNDPNDFHLISFNLHMRRSELRRSRVGAADLRIFSHLIYMNAIGYLKDGIRGSHPFEDYWMVFEHQAVYWKQRSQGELPISLGEVPLKMYKQLLDKLKFLHDELHAGHGNRMNGACVLLGGDISTVVLENSIAGGKNHLEQIYVDNTYLYIDPSDGPNLEGTRGPLVFYSIPFDFFGDGGDDSDDNVNSSNPDVEGIVPFYKTTDIPPSSTLSSVGSSLFVAGGTLACTPLGPITSAYKIHRFDTTAPPADGWPAISMLAPRASPVTDGKLYVFVGCGPCDTFTEMFDPCLISSTSVPLPPTPRWPANCWFHLVVAALQPSKKILVASEDVAFVYDVVDHVWEDWDHKFDFSNVPRSSSCGSKQYSFVF</sequence>
<dbReference type="EMBL" id="CM046390">
    <property type="protein sequence ID" value="KAI8562506.1"/>
    <property type="molecule type" value="Genomic_DNA"/>
</dbReference>
<reference evidence="1" key="1">
    <citation type="submission" date="2022-02" db="EMBL/GenBank/DDBJ databases">
        <title>Plant Genome Project.</title>
        <authorList>
            <person name="Zhang R.-G."/>
        </authorList>
    </citation>
    <scope>NUCLEOTIDE SEQUENCE</scope>
    <source>
        <strain evidence="1">AT1</strain>
    </source>
</reference>
<gene>
    <name evidence="1" type="ORF">RHMOL_Rhmol03G0041400</name>
</gene>
<organism evidence="1 2">
    <name type="scientific">Rhododendron molle</name>
    <name type="common">Chinese azalea</name>
    <name type="synonym">Azalea mollis</name>
    <dbReference type="NCBI Taxonomy" id="49168"/>
    <lineage>
        <taxon>Eukaryota</taxon>
        <taxon>Viridiplantae</taxon>
        <taxon>Streptophyta</taxon>
        <taxon>Embryophyta</taxon>
        <taxon>Tracheophyta</taxon>
        <taxon>Spermatophyta</taxon>
        <taxon>Magnoliopsida</taxon>
        <taxon>eudicotyledons</taxon>
        <taxon>Gunneridae</taxon>
        <taxon>Pentapetalae</taxon>
        <taxon>asterids</taxon>
        <taxon>Ericales</taxon>
        <taxon>Ericaceae</taxon>
        <taxon>Ericoideae</taxon>
        <taxon>Rhodoreae</taxon>
        <taxon>Rhododendron</taxon>
    </lineage>
</organism>
<protein>
    <submittedName>
        <fullName evidence="1">Uncharacterized protein</fullName>
    </submittedName>
</protein>
<evidence type="ECO:0000313" key="2">
    <source>
        <dbReference type="Proteomes" id="UP001062846"/>
    </source>
</evidence>
<evidence type="ECO:0000313" key="1">
    <source>
        <dbReference type="EMBL" id="KAI8562506.1"/>
    </source>
</evidence>
<name>A0ACC0PBJ0_RHOML</name>
<proteinExistence type="predicted"/>
<dbReference type="Proteomes" id="UP001062846">
    <property type="component" value="Chromosome 3"/>
</dbReference>
<accession>A0ACC0PBJ0</accession>
<comment type="caution">
    <text evidence="1">The sequence shown here is derived from an EMBL/GenBank/DDBJ whole genome shotgun (WGS) entry which is preliminary data.</text>
</comment>